<feature type="transmembrane region" description="Helical" evidence="1">
    <location>
        <begin position="87"/>
        <end position="105"/>
    </location>
</feature>
<feature type="transmembrane region" description="Helical" evidence="1">
    <location>
        <begin position="48"/>
        <end position="67"/>
    </location>
</feature>
<dbReference type="EMBL" id="JBHFNS010000084">
    <property type="protein sequence ID" value="MFB2938122.1"/>
    <property type="molecule type" value="Genomic_DNA"/>
</dbReference>
<gene>
    <name evidence="3" type="ORF">ACE1B6_22985</name>
</gene>
<evidence type="ECO:0000313" key="3">
    <source>
        <dbReference type="EMBL" id="MFB2938122.1"/>
    </source>
</evidence>
<keyword evidence="1" id="KW-0472">Membrane</keyword>
<dbReference type="Pfam" id="PF01957">
    <property type="entry name" value="NfeD"/>
    <property type="match status" value="1"/>
</dbReference>
<organism evidence="3 4">
    <name type="scientific">Floridaenema fluviatile BLCC-F154</name>
    <dbReference type="NCBI Taxonomy" id="3153640"/>
    <lineage>
        <taxon>Bacteria</taxon>
        <taxon>Bacillati</taxon>
        <taxon>Cyanobacteriota</taxon>
        <taxon>Cyanophyceae</taxon>
        <taxon>Oscillatoriophycideae</taxon>
        <taxon>Aerosakkonematales</taxon>
        <taxon>Aerosakkonemataceae</taxon>
        <taxon>Floridanema</taxon>
        <taxon>Floridanema fluviatile</taxon>
    </lineage>
</organism>
<evidence type="ECO:0000256" key="1">
    <source>
        <dbReference type="SAM" id="Phobius"/>
    </source>
</evidence>
<keyword evidence="1" id="KW-0812">Transmembrane</keyword>
<dbReference type="InterPro" id="IPR012340">
    <property type="entry name" value="NA-bd_OB-fold"/>
</dbReference>
<evidence type="ECO:0000259" key="2">
    <source>
        <dbReference type="Pfam" id="PF01957"/>
    </source>
</evidence>
<reference evidence="3 4" key="1">
    <citation type="submission" date="2024-09" db="EMBL/GenBank/DDBJ databases">
        <title>Floridaenema gen nov. (Aerosakkonemataceae, Aerosakkonematales ord. nov., Cyanobacteria) from benthic tropical and subtropical fresh waters, with the description of four new species.</title>
        <authorList>
            <person name="Moretto J.A."/>
            <person name="Berthold D.E."/>
            <person name="Lefler F.W."/>
            <person name="Huang I.-S."/>
            <person name="Laughinghouse H. IV."/>
        </authorList>
    </citation>
    <scope>NUCLEOTIDE SEQUENCE [LARGE SCALE GENOMIC DNA]</scope>
    <source>
        <strain evidence="3 4">BLCC-F154</strain>
    </source>
</reference>
<keyword evidence="1" id="KW-1133">Transmembrane helix</keyword>
<sequence>MYFIFIQFIAQTTANSSFSFSPPWLWFTVGVVLCSTEFFLAKKLPKKFQNIALLLGISAFVTSISVWQMAVFMEVDWSLTNNYDEDFPIQIVYWMGISLASVIWVRPGLSKSKKTVIPDAKEAKTITEVLPGKPGKVLYEGSYWKAFCVDKQMAIAPNQKVSVLRREANTLIISPRQ</sequence>
<dbReference type="Proteomes" id="UP001576776">
    <property type="component" value="Unassembled WGS sequence"/>
</dbReference>
<keyword evidence="4" id="KW-1185">Reference proteome</keyword>
<proteinExistence type="predicted"/>
<evidence type="ECO:0000313" key="4">
    <source>
        <dbReference type="Proteomes" id="UP001576776"/>
    </source>
</evidence>
<accession>A0ABV4YH09</accession>
<feature type="domain" description="NfeD-like C-terminal" evidence="2">
    <location>
        <begin position="122"/>
        <end position="175"/>
    </location>
</feature>
<dbReference type="RefSeq" id="WP_413259606.1">
    <property type="nucleotide sequence ID" value="NZ_JBHFNS010000084.1"/>
</dbReference>
<feature type="transmembrane region" description="Helical" evidence="1">
    <location>
        <begin position="24"/>
        <end position="41"/>
    </location>
</feature>
<protein>
    <submittedName>
        <fullName evidence="3">NfeD family protein</fullName>
    </submittedName>
</protein>
<dbReference type="InterPro" id="IPR002810">
    <property type="entry name" value="NfeD-like_C"/>
</dbReference>
<name>A0ABV4YH09_9CYAN</name>
<dbReference type="Gene3D" id="2.40.50.140">
    <property type="entry name" value="Nucleic acid-binding proteins"/>
    <property type="match status" value="1"/>
</dbReference>
<comment type="caution">
    <text evidence="3">The sequence shown here is derived from an EMBL/GenBank/DDBJ whole genome shotgun (WGS) entry which is preliminary data.</text>
</comment>